<organism evidence="2 3">
    <name type="scientific">Pseudopithomyces chartarum</name>
    <dbReference type="NCBI Taxonomy" id="1892770"/>
    <lineage>
        <taxon>Eukaryota</taxon>
        <taxon>Fungi</taxon>
        <taxon>Dikarya</taxon>
        <taxon>Ascomycota</taxon>
        <taxon>Pezizomycotina</taxon>
        <taxon>Dothideomycetes</taxon>
        <taxon>Pleosporomycetidae</taxon>
        <taxon>Pleosporales</taxon>
        <taxon>Massarineae</taxon>
        <taxon>Didymosphaeriaceae</taxon>
        <taxon>Pseudopithomyces</taxon>
    </lineage>
</organism>
<reference evidence="2 3" key="1">
    <citation type="submission" date="2021-02" db="EMBL/GenBank/DDBJ databases">
        <title>Genome assembly of Pseudopithomyces chartarum.</title>
        <authorList>
            <person name="Jauregui R."/>
            <person name="Singh J."/>
            <person name="Voisey C."/>
        </authorList>
    </citation>
    <scope>NUCLEOTIDE SEQUENCE [LARGE SCALE GENOMIC DNA]</scope>
    <source>
        <strain evidence="2 3">AGR01</strain>
    </source>
</reference>
<accession>A0AAN6M2W9</accession>
<feature type="compositionally biased region" description="Polar residues" evidence="1">
    <location>
        <begin position="1"/>
        <end position="11"/>
    </location>
</feature>
<feature type="region of interest" description="Disordered" evidence="1">
    <location>
        <begin position="1"/>
        <end position="43"/>
    </location>
</feature>
<keyword evidence="3" id="KW-1185">Reference proteome</keyword>
<gene>
    <name evidence="2" type="ORF">GRF29_28g2565636</name>
</gene>
<evidence type="ECO:0000256" key="1">
    <source>
        <dbReference type="SAM" id="MobiDB-lite"/>
    </source>
</evidence>
<sequence length="156" mass="16682">MPKQSTSSLSHHGTPYPARKPRVSTPSDSPSGNLPPRSRWSLSQPSVVKNGLGIYLPIPLRPYTIPFHPAKLLVTSRVASNRPSSNHAVRCNPHLPNRPRSRGAARPPASSLVVPRPTAFNHHCGSDALGAGVHLVECADYGADVAAYFDGAVELE</sequence>
<comment type="caution">
    <text evidence="2">The sequence shown here is derived from an EMBL/GenBank/DDBJ whole genome shotgun (WGS) entry which is preliminary data.</text>
</comment>
<protein>
    <submittedName>
        <fullName evidence="2">Uncharacterized protein</fullName>
    </submittedName>
</protein>
<proteinExistence type="predicted"/>
<dbReference type="EMBL" id="WVTA01000004">
    <property type="protein sequence ID" value="KAK3214275.1"/>
    <property type="molecule type" value="Genomic_DNA"/>
</dbReference>
<dbReference type="Proteomes" id="UP001280581">
    <property type="component" value="Unassembled WGS sequence"/>
</dbReference>
<evidence type="ECO:0000313" key="2">
    <source>
        <dbReference type="EMBL" id="KAK3214275.1"/>
    </source>
</evidence>
<feature type="region of interest" description="Disordered" evidence="1">
    <location>
        <begin position="81"/>
        <end position="111"/>
    </location>
</feature>
<dbReference type="AlphaFoldDB" id="A0AAN6M2W9"/>
<name>A0AAN6M2W9_9PLEO</name>
<evidence type="ECO:0000313" key="3">
    <source>
        <dbReference type="Proteomes" id="UP001280581"/>
    </source>
</evidence>